<comment type="caution">
    <text evidence="9">The sequence shown here is derived from an EMBL/GenBank/DDBJ whole genome shotgun (WGS) entry which is preliminary data.</text>
</comment>
<accession>A0A2A4T0Q7</accession>
<evidence type="ECO:0000256" key="7">
    <source>
        <dbReference type="ARBA" id="ARBA00023136"/>
    </source>
</evidence>
<sequence>MSTESLVFFLLMVAFGSYVQTVTGFAMGLIVMGTVTIFDLASISFASIVVSFLALWNGLIALRSNHESINLKITRNVLTGLLPSMIGGVYLLNYLSQSATHTIKLGLGIVVIGGGLLLMLKPQPRVGLEPQWSFILSGFTAGWLGGLFSTSGPPLVYHLYRQPLSIVAIRTTLLSIFLFSAAARIIVVGLQGQITTEVIKFSLFSMPVVTIFTLLGNRFPPPLSDENRRRMAFILLIIIGLSLAGTGINYQF</sequence>
<feature type="transmembrane region" description="Helical" evidence="8">
    <location>
        <begin position="31"/>
        <end position="56"/>
    </location>
</feature>
<evidence type="ECO:0000256" key="6">
    <source>
        <dbReference type="ARBA" id="ARBA00022989"/>
    </source>
</evidence>
<evidence type="ECO:0000256" key="5">
    <source>
        <dbReference type="ARBA" id="ARBA00022692"/>
    </source>
</evidence>
<feature type="transmembrane region" description="Helical" evidence="8">
    <location>
        <begin position="164"/>
        <end position="186"/>
    </location>
</feature>
<dbReference type="InterPro" id="IPR052017">
    <property type="entry name" value="TSUP"/>
</dbReference>
<dbReference type="InterPro" id="IPR002781">
    <property type="entry name" value="TM_pro_TauE-like"/>
</dbReference>
<dbReference type="AlphaFoldDB" id="A0A2A4T0Q7"/>
<keyword evidence="3" id="KW-0813">Transport</keyword>
<feature type="transmembrane region" description="Helical" evidence="8">
    <location>
        <begin position="132"/>
        <end position="152"/>
    </location>
</feature>
<evidence type="ECO:0000256" key="8">
    <source>
        <dbReference type="RuleBase" id="RU363041"/>
    </source>
</evidence>
<name>A0A2A4T0Q7_9DELT</name>
<reference evidence="10" key="1">
    <citation type="submission" date="2017-08" db="EMBL/GenBank/DDBJ databases">
        <title>A dynamic microbial community with high functional redundancy inhabits the cold, oxic subseafloor aquifer.</title>
        <authorList>
            <person name="Tully B.J."/>
            <person name="Wheat C.G."/>
            <person name="Glazer B.T."/>
            <person name="Huber J.A."/>
        </authorList>
    </citation>
    <scope>NUCLEOTIDE SEQUENCE [LARGE SCALE GENOMIC DNA]</scope>
</reference>
<dbReference type="PANTHER" id="PTHR30269">
    <property type="entry name" value="TRANSMEMBRANE PROTEIN YFCA"/>
    <property type="match status" value="1"/>
</dbReference>
<feature type="transmembrane region" description="Helical" evidence="8">
    <location>
        <begin position="231"/>
        <end position="250"/>
    </location>
</feature>
<evidence type="ECO:0000313" key="9">
    <source>
        <dbReference type="EMBL" id="PCI27206.1"/>
    </source>
</evidence>
<dbReference type="EMBL" id="NVSR01000069">
    <property type="protein sequence ID" value="PCI27206.1"/>
    <property type="molecule type" value="Genomic_DNA"/>
</dbReference>
<protein>
    <recommendedName>
        <fullName evidence="8">Probable membrane transporter protein</fullName>
    </recommendedName>
</protein>
<proteinExistence type="inferred from homology"/>
<evidence type="ECO:0000256" key="2">
    <source>
        <dbReference type="ARBA" id="ARBA00009142"/>
    </source>
</evidence>
<evidence type="ECO:0000256" key="3">
    <source>
        <dbReference type="ARBA" id="ARBA00022448"/>
    </source>
</evidence>
<evidence type="ECO:0000313" key="10">
    <source>
        <dbReference type="Proteomes" id="UP000218113"/>
    </source>
</evidence>
<feature type="transmembrane region" description="Helical" evidence="8">
    <location>
        <begin position="198"/>
        <end position="219"/>
    </location>
</feature>
<dbReference type="GO" id="GO:0005886">
    <property type="term" value="C:plasma membrane"/>
    <property type="evidence" value="ECO:0007669"/>
    <property type="project" value="UniProtKB-SubCell"/>
</dbReference>
<keyword evidence="4 8" id="KW-1003">Cell membrane</keyword>
<comment type="similarity">
    <text evidence="2 8">Belongs to the 4-toluene sulfonate uptake permease (TSUP) (TC 2.A.102) family.</text>
</comment>
<gene>
    <name evidence="9" type="ORF">COB67_09095</name>
</gene>
<feature type="transmembrane region" description="Helical" evidence="8">
    <location>
        <begin position="101"/>
        <end position="120"/>
    </location>
</feature>
<organism evidence="9 10">
    <name type="scientific">SAR324 cluster bacterium</name>
    <dbReference type="NCBI Taxonomy" id="2024889"/>
    <lineage>
        <taxon>Bacteria</taxon>
        <taxon>Deltaproteobacteria</taxon>
        <taxon>SAR324 cluster</taxon>
    </lineage>
</organism>
<evidence type="ECO:0000256" key="1">
    <source>
        <dbReference type="ARBA" id="ARBA00004651"/>
    </source>
</evidence>
<keyword evidence="7 8" id="KW-0472">Membrane</keyword>
<comment type="subcellular location">
    <subcellularLocation>
        <location evidence="1 8">Cell membrane</location>
        <topology evidence="1 8">Multi-pass membrane protein</topology>
    </subcellularLocation>
</comment>
<evidence type="ECO:0000256" key="4">
    <source>
        <dbReference type="ARBA" id="ARBA00022475"/>
    </source>
</evidence>
<keyword evidence="6 8" id="KW-1133">Transmembrane helix</keyword>
<dbReference type="Pfam" id="PF01925">
    <property type="entry name" value="TauE"/>
    <property type="match status" value="1"/>
</dbReference>
<dbReference type="PANTHER" id="PTHR30269:SF37">
    <property type="entry name" value="MEMBRANE TRANSPORTER PROTEIN"/>
    <property type="match status" value="1"/>
</dbReference>
<feature type="transmembrane region" description="Helical" evidence="8">
    <location>
        <begin position="77"/>
        <end position="95"/>
    </location>
</feature>
<keyword evidence="5 8" id="KW-0812">Transmembrane</keyword>
<dbReference type="Proteomes" id="UP000218113">
    <property type="component" value="Unassembled WGS sequence"/>
</dbReference>